<feature type="region of interest" description="Disordered" evidence="1">
    <location>
        <begin position="84"/>
        <end position="109"/>
    </location>
</feature>
<gene>
    <name evidence="2" type="ORF">EPI10_017500</name>
</gene>
<comment type="caution">
    <text evidence="2">The sequence shown here is derived from an EMBL/GenBank/DDBJ whole genome shotgun (WGS) entry which is preliminary data.</text>
</comment>
<dbReference type="Proteomes" id="UP000325315">
    <property type="component" value="Unassembled WGS sequence"/>
</dbReference>
<sequence length="164" mass="18106">MALQWGGIPRGHIPSIGYAQFPLNPNGAVSLNNTAATTLSPSHLPRRSGFLQPPVSPPPYSVADEAQRWAFSPVSRGVRRFRLQTPTNAETTSPSSPFSPISAPKKGFRRRNGTELGVRVLKSLQDAFQDLNALMSKAKEMVMLAEKNETKAFVRNEFSNKWNK</sequence>
<reference evidence="3" key="1">
    <citation type="journal article" date="2019" name="Plant Biotechnol. J.">
        <title>Genome sequencing of the Australian wild diploid species Gossypium australe highlights disease resistance and delayed gland morphogenesis.</title>
        <authorList>
            <person name="Cai Y."/>
            <person name="Cai X."/>
            <person name="Wang Q."/>
            <person name="Wang P."/>
            <person name="Zhang Y."/>
            <person name="Cai C."/>
            <person name="Xu Y."/>
            <person name="Wang K."/>
            <person name="Zhou Z."/>
            <person name="Wang C."/>
            <person name="Geng S."/>
            <person name="Li B."/>
            <person name="Dong Q."/>
            <person name="Hou Y."/>
            <person name="Wang H."/>
            <person name="Ai P."/>
            <person name="Liu Z."/>
            <person name="Yi F."/>
            <person name="Sun M."/>
            <person name="An G."/>
            <person name="Cheng J."/>
            <person name="Zhang Y."/>
            <person name="Shi Q."/>
            <person name="Xie Y."/>
            <person name="Shi X."/>
            <person name="Chang Y."/>
            <person name="Huang F."/>
            <person name="Chen Y."/>
            <person name="Hong S."/>
            <person name="Mi L."/>
            <person name="Sun Q."/>
            <person name="Zhang L."/>
            <person name="Zhou B."/>
            <person name="Peng R."/>
            <person name="Zhang X."/>
            <person name="Liu F."/>
        </authorList>
    </citation>
    <scope>NUCLEOTIDE SEQUENCE [LARGE SCALE GENOMIC DNA]</scope>
    <source>
        <strain evidence="3">cv. PA1801</strain>
    </source>
</reference>
<dbReference type="OrthoDB" id="271448at2759"/>
<keyword evidence="3" id="KW-1185">Reference proteome</keyword>
<protein>
    <submittedName>
        <fullName evidence="2">Vacuolar protein sorting-associated protein 36-like isoform X4</fullName>
    </submittedName>
</protein>
<dbReference type="AlphaFoldDB" id="A0A5B6UAW2"/>
<name>A0A5B6UAW2_9ROSI</name>
<feature type="compositionally biased region" description="Low complexity" evidence="1">
    <location>
        <begin position="93"/>
        <end position="104"/>
    </location>
</feature>
<evidence type="ECO:0000256" key="1">
    <source>
        <dbReference type="SAM" id="MobiDB-lite"/>
    </source>
</evidence>
<evidence type="ECO:0000313" key="3">
    <source>
        <dbReference type="Proteomes" id="UP000325315"/>
    </source>
</evidence>
<dbReference type="EMBL" id="SMMG02000012">
    <property type="protein sequence ID" value="KAA3454383.1"/>
    <property type="molecule type" value="Genomic_DNA"/>
</dbReference>
<organism evidence="2 3">
    <name type="scientific">Gossypium australe</name>
    <dbReference type="NCBI Taxonomy" id="47621"/>
    <lineage>
        <taxon>Eukaryota</taxon>
        <taxon>Viridiplantae</taxon>
        <taxon>Streptophyta</taxon>
        <taxon>Embryophyta</taxon>
        <taxon>Tracheophyta</taxon>
        <taxon>Spermatophyta</taxon>
        <taxon>Magnoliopsida</taxon>
        <taxon>eudicotyledons</taxon>
        <taxon>Gunneridae</taxon>
        <taxon>Pentapetalae</taxon>
        <taxon>rosids</taxon>
        <taxon>malvids</taxon>
        <taxon>Malvales</taxon>
        <taxon>Malvaceae</taxon>
        <taxon>Malvoideae</taxon>
        <taxon>Gossypium</taxon>
    </lineage>
</organism>
<dbReference type="Gene3D" id="6.10.140.260">
    <property type="match status" value="1"/>
</dbReference>
<proteinExistence type="predicted"/>
<evidence type="ECO:0000313" key="2">
    <source>
        <dbReference type="EMBL" id="KAA3454383.1"/>
    </source>
</evidence>
<accession>A0A5B6UAW2</accession>